<dbReference type="Gene3D" id="3.40.190.10">
    <property type="entry name" value="Periplasmic binding protein-like II"/>
    <property type="match status" value="2"/>
</dbReference>
<dbReference type="PANTHER" id="PTHR35936">
    <property type="entry name" value="MEMBRANE-BOUND LYTIC MUREIN TRANSGLYCOSYLASE F"/>
    <property type="match status" value="1"/>
</dbReference>
<evidence type="ECO:0000256" key="2">
    <source>
        <dbReference type="SAM" id="Phobius"/>
    </source>
</evidence>
<dbReference type="InterPro" id="IPR011600">
    <property type="entry name" value="Pept_C14_caspase"/>
</dbReference>
<feature type="domain" description="Solute-binding protein family 3/N-terminal" evidence="3">
    <location>
        <begin position="32"/>
        <end position="268"/>
    </location>
</feature>
<name>A0ABT8LBI4_9BACT</name>
<dbReference type="Pfam" id="PF00656">
    <property type="entry name" value="Peptidase_C14"/>
    <property type="match status" value="1"/>
</dbReference>
<accession>A0ABT8LBI4</accession>
<keyword evidence="5" id="KW-1185">Reference proteome</keyword>
<dbReference type="Pfam" id="PF00497">
    <property type="entry name" value="SBP_bac_3"/>
    <property type="match status" value="1"/>
</dbReference>
<evidence type="ECO:0000256" key="1">
    <source>
        <dbReference type="ARBA" id="ARBA00022729"/>
    </source>
</evidence>
<protein>
    <submittedName>
        <fullName evidence="4">Transporter substrate-binding domain-containing protein</fullName>
    </submittedName>
</protein>
<dbReference type="InterPro" id="IPR001638">
    <property type="entry name" value="Solute-binding_3/MltF_N"/>
</dbReference>
<keyword evidence="1" id="KW-0732">Signal</keyword>
<dbReference type="SUPFAM" id="SSF53850">
    <property type="entry name" value="Periplasmic binding protein-like II"/>
    <property type="match status" value="1"/>
</dbReference>
<keyword evidence="2" id="KW-0812">Transmembrane</keyword>
<dbReference type="RefSeq" id="WP_346760463.1">
    <property type="nucleotide sequence ID" value="NZ_JAUJEB010000006.1"/>
</dbReference>
<evidence type="ECO:0000259" key="3">
    <source>
        <dbReference type="SMART" id="SM00062"/>
    </source>
</evidence>
<gene>
    <name evidence="4" type="ORF">QQ020_23790</name>
</gene>
<keyword evidence="2" id="KW-1133">Transmembrane helix</keyword>
<evidence type="ECO:0000313" key="4">
    <source>
        <dbReference type="EMBL" id="MDN5215124.1"/>
    </source>
</evidence>
<dbReference type="SMART" id="SM00062">
    <property type="entry name" value="PBPb"/>
    <property type="match status" value="1"/>
</dbReference>
<sequence length="680" mass="78337">MKKVLLFVVVYFFSICCLQGQDLLQDIKNRGFINIGINGEADPFGYLYDGVFQGVDVDIANEIAKSLNVKLVIKPIEGASYRERYLIKDLFQKRLIDGVQLDLIVAIYSPSTQRDEYVSFSIPYFSIEKGLGLITHRNQDMANLNDFIRQCQIRQKKNGNSCIGYVENSNAAKYYEKYLKGKYGLKSKDEDNQKDVWDEFNQGKIAGILDDFTLLQKVVEHNKSFQLIPLDINLRDEYAVGMPKGEKRLKSHIDSLVTELNKPYLGSDTFARHKLKEHMQINSIKEVYKFKSIIIYIIIIGFIGSVVVIWFFPIKPPPPIQMLANGDPSISKINIGRSFAWLIGNNEYESPNFNNLEYCIKHIEDFGHILNEKYNFKEENIQLTKNATREKIINGFHELNSSQIPDKNRIIKFQNRISEKDSLIIYFSGHGDYTQGIGSWVPSDSLNITTHVRNSTIQEELKLLSQKIKHILIIADCCFSGTLLSQTKGTEFENFDQSISPNLIEHIRKSYEKNSVHVITSGELEEVLDNSEFPKILNNLLDEEEGPVVTCSKLYQKIQDNIIEHTAPLPQPQFGVLRDTKHEGGQFLFINKTKIPKEFFTEYVGHEWEVLRILRDYKKGFFKESELREILKINESKLQDLIKSIQNQGYIIDVSKKIGALAKNEIVWMIVKEKIKENLK</sequence>
<organism evidence="4 5">
    <name type="scientific">Agaribacillus aureus</name>
    <dbReference type="NCBI Taxonomy" id="3051825"/>
    <lineage>
        <taxon>Bacteria</taxon>
        <taxon>Pseudomonadati</taxon>
        <taxon>Bacteroidota</taxon>
        <taxon>Cytophagia</taxon>
        <taxon>Cytophagales</taxon>
        <taxon>Splendidivirgaceae</taxon>
        <taxon>Agaribacillus</taxon>
    </lineage>
</organism>
<proteinExistence type="predicted"/>
<reference evidence="4" key="1">
    <citation type="submission" date="2023-06" db="EMBL/GenBank/DDBJ databases">
        <title>Genomic of Agaribacillus aureum.</title>
        <authorList>
            <person name="Wang G."/>
        </authorList>
    </citation>
    <scope>NUCLEOTIDE SEQUENCE</scope>
    <source>
        <strain evidence="4">BMA12</strain>
    </source>
</reference>
<evidence type="ECO:0000313" key="5">
    <source>
        <dbReference type="Proteomes" id="UP001172083"/>
    </source>
</evidence>
<feature type="transmembrane region" description="Helical" evidence="2">
    <location>
        <begin position="293"/>
        <end position="312"/>
    </location>
</feature>
<dbReference type="Gene3D" id="3.40.50.1460">
    <property type="match status" value="1"/>
</dbReference>
<dbReference type="Proteomes" id="UP001172083">
    <property type="component" value="Unassembled WGS sequence"/>
</dbReference>
<keyword evidence="2" id="KW-0472">Membrane</keyword>
<dbReference type="EMBL" id="JAUJEB010000006">
    <property type="protein sequence ID" value="MDN5215124.1"/>
    <property type="molecule type" value="Genomic_DNA"/>
</dbReference>
<comment type="caution">
    <text evidence="4">The sequence shown here is derived from an EMBL/GenBank/DDBJ whole genome shotgun (WGS) entry which is preliminary data.</text>
</comment>